<feature type="domain" description="DUF4549" evidence="3">
    <location>
        <begin position="43"/>
        <end position="173"/>
    </location>
</feature>
<dbReference type="PANTHER" id="PTHR33331">
    <property type="entry name" value="COILED-COIL DOMAIN-CONTAINING PROTEIN 162"/>
    <property type="match status" value="1"/>
</dbReference>
<dbReference type="EMBL" id="CAJNOQ010000040">
    <property type="protein sequence ID" value="CAF0745473.1"/>
    <property type="molecule type" value="Genomic_DNA"/>
</dbReference>
<keyword evidence="1" id="KW-0175">Coiled coil</keyword>
<dbReference type="Pfam" id="PF15082">
    <property type="entry name" value="DUF4549"/>
    <property type="match status" value="1"/>
</dbReference>
<feature type="coiled-coil region" evidence="1">
    <location>
        <begin position="2161"/>
        <end position="2188"/>
    </location>
</feature>
<feature type="region of interest" description="Disordered" evidence="2">
    <location>
        <begin position="485"/>
        <end position="508"/>
    </location>
</feature>
<dbReference type="Proteomes" id="UP000663829">
    <property type="component" value="Unassembled WGS sequence"/>
</dbReference>
<accession>A0A813NY86</accession>
<proteinExistence type="predicted"/>
<dbReference type="EMBL" id="CAJOBC010000040">
    <property type="protein sequence ID" value="CAF3524201.1"/>
    <property type="molecule type" value="Genomic_DNA"/>
</dbReference>
<sequence length="2307" mass="271620">MKSEIVLKLHQLTVDDFIDFLSAPLLTMIWTHEIDHYSQEDRQHISKLEQQLLHEYQELKSDIEDNELRYNLIFTRPFSSYLLPKDPQHLAKERRIFLERLSHVETSPNIQFLSDEIREELDSATNSDYTAESLSILLHEYYLKRLSSLTYAKTLHCVRWKRFCRYYTNFDHVQKQFKLRSNRILAEFNDALQRTQRLRSVRESLLSSSATAKQTQQLLIADDYISFVRQLVCQYRGSKYFDQFTQLIRLSHLKFRTKLSSEQTDIINLEPPSMQNLSFTFPSSVHTKSSNLTILNANKLPTIDIEQKQTLEKLKPLLKQYSIPYDIDKIKTMGDEMELYATIIRHFRTLFYKQEQEIPRFKYDSAPANIMNMSRQSSVYKLLKSSPWTKFIDIYPEKSPQVERDYCRYKIRSNTNAKNDELLKMISKFVRVHNADKATNVLKQYLIAVKTKQNGAIQRLVQNASGQSAIADIFWRNIFEVTKDQNNNNDDDNQTDEIEDDGNFHDDDAKSARYMKRDEFNYTETLQKLGLDDTGMHDDNEDDASESYGLQLSFITLRLLRIRELRTQCLHEYNYIRSLQRTMTIYEQHLTIIPENKKSSKSEELRSIDARFGSRKIPHTYLFDAPDQCTIDDLNFMESGEETENFEDFFHFDDNNDNCVHVQDPLGFHIIYDCAIDDVQQLEDEIISIGSYFIEKECVLHPPSSDGSSIDYTRKIDRFEVLCNLWELEQKYLYYKRQLLDCYYEVYQHTFDANERKCLSKIITDIVAMRPKIDFKNSSYFIQSYNIEIRILIVKLKILKEYINRHVRDMRLMCDNLIETESEDYGSYLSTGIKKPKPPSIFLSASKIRNYYLFEYIESLSSISRIPSILTQTINELLYFEQIQNRTQNTTIYQLLYELEYMDYLYTTYSTLEKPGHTFSQANQRDIFNSVYSENPQVVAQLATEILKQIDDTRTTKKEQYDKFTKLSTQLIDIINLRYRLVKSASECEILTMIYKQQTDVMNIDHSHLYMRYIQFEFAQQKNITITSATETSDGRLDKITQQNMLFAIQELEEGQIGRINFRNKEQWQSYINDGEDAVANLRAALKAQLIHNNCVHIAIYQHRLAIICITNQLSTMKMRANSAMTPVEENKTGRTHINTAAQSKTLLNSVLYENQRRKLFRDYFVSIQFEKTPCRDQILNDFLKQRELKPLQYQQPRESEKLKRSLIHEFVDRVHARISVISTRMQLLYVYNGLRQIIDEFPLTARTHFMWGKDPVVENPDEKITAKLASSPTVPETLQSQSTLAKPTSNGYTSRLEQLFNNDGTKLVNLWYIPTSSEILNMFRNLYPDVDQVRERLRDAVRIVSSLNDLIHVTVAYALLNNAAASSDQRLVDRSLDLSMFDQSGQFASELHEIQREMDLLIENGVTNDNYQQQQQLNTTLVADLLETKRSLTLFQFYFAGGYLIPKAFLTAKNNEAFECVRSNSQHILHYLVNDFSSTKPYYVLLPDPLIPAQPLSTKLFPWTTYEYKYNVNSKKLWPFYSLIGWLNVCLINLRPNELTTANAEITYAHVMFQETDEIMKHRYTEPIVLRKTMLKTGNIKHPLLNKYHLAELYIIAYIRLEILRRAWSTGKLNVSDITNVKSFEESAMSFRDEILSPILRQLATVVGEGSFYDNFENALYTGQLPTNVTEYDCKQALVARLLVEIEKHMINDTIKRFKRERTLVIAERNREEANLPSDLWKKQNYTEGFNISRPHILDEFGKLITQYALNDVFTNSISDTNNLNDVKMDSQSIVEESNMITFDDDQQSTNESVTVVSHKYDDTLLQIRKSDFELCLKQLGNRIMQREHDNYINYSSYYESLLYHARQLLQTRENEIDSLKLQLTKQHYDNEIESQLLTLQSYYELVAEIIKLRSAHDQLLLEQRKKIHETTLKIRENYMKVNKQLLNTNLILRQKFEKYREHLYNSVVKIISQVKIDMYEMARTKLGKDGQSIIEQQHNEQTKLTNSLQNELYETKQRSINEKKRIEDEWSTELSKTQKELQQTKYRFERYQKHYTRKTKQYCEELHTMKKINNYLRKKIMLNDNLYRQLKEKKSKLDNEHSVERHDELRQALNQKQLIETKLKYMEKVTEQLSLKDNELEKKTTEYEKENQVMKQTANYVKRDIVHLRKQLETERSLKFDAFQKVETLKTNLEDLEEELEQIIVNDEQIRAGGSSIVSGPAKFLSTSRPSTPWITIDREREPNWQQIMTKTRPVTSSSFSRNTNKQQRLVGRVCYSSTSRRPQTANVQNIIENITPLTEEILSNLGTQSATQSLQKVRIRSAKA</sequence>
<dbReference type="PANTHER" id="PTHR33331:SF13">
    <property type="entry name" value="COILED-COIL DOMAIN CONTAINING 162"/>
    <property type="match status" value="1"/>
</dbReference>
<evidence type="ECO:0000256" key="1">
    <source>
        <dbReference type="SAM" id="Coils"/>
    </source>
</evidence>
<evidence type="ECO:0000259" key="3">
    <source>
        <dbReference type="Pfam" id="PF15082"/>
    </source>
</evidence>
<protein>
    <recommendedName>
        <fullName evidence="3">DUF4549 domain-containing protein</fullName>
    </recommendedName>
</protein>
<evidence type="ECO:0000313" key="5">
    <source>
        <dbReference type="EMBL" id="CAF3524201.1"/>
    </source>
</evidence>
<name>A0A813NY86_9BILA</name>
<organism evidence="4 6">
    <name type="scientific">Didymodactylos carnosus</name>
    <dbReference type="NCBI Taxonomy" id="1234261"/>
    <lineage>
        <taxon>Eukaryota</taxon>
        <taxon>Metazoa</taxon>
        <taxon>Spiralia</taxon>
        <taxon>Gnathifera</taxon>
        <taxon>Rotifera</taxon>
        <taxon>Eurotatoria</taxon>
        <taxon>Bdelloidea</taxon>
        <taxon>Philodinida</taxon>
        <taxon>Philodinidae</taxon>
        <taxon>Didymodactylos</taxon>
    </lineage>
</organism>
<reference evidence="4" key="1">
    <citation type="submission" date="2021-02" db="EMBL/GenBank/DDBJ databases">
        <authorList>
            <person name="Nowell W R."/>
        </authorList>
    </citation>
    <scope>NUCLEOTIDE SEQUENCE</scope>
</reference>
<comment type="caution">
    <text evidence="4">The sequence shown here is derived from an EMBL/GenBank/DDBJ whole genome shotgun (WGS) entry which is preliminary data.</text>
</comment>
<dbReference type="OrthoDB" id="76966at2759"/>
<evidence type="ECO:0000313" key="4">
    <source>
        <dbReference type="EMBL" id="CAF0745473.1"/>
    </source>
</evidence>
<evidence type="ECO:0000313" key="6">
    <source>
        <dbReference type="Proteomes" id="UP000663829"/>
    </source>
</evidence>
<dbReference type="Proteomes" id="UP000681722">
    <property type="component" value="Unassembled WGS sequence"/>
</dbReference>
<feature type="compositionally biased region" description="Acidic residues" evidence="2">
    <location>
        <begin position="489"/>
        <end position="501"/>
    </location>
</feature>
<dbReference type="InterPro" id="IPR040401">
    <property type="entry name" value="CCDC162"/>
</dbReference>
<gene>
    <name evidence="4" type="ORF">GPM918_LOCUS513</name>
    <name evidence="5" type="ORF">SRO942_LOCUS514</name>
</gene>
<dbReference type="InterPro" id="IPR029376">
    <property type="entry name" value="DUF4549"/>
</dbReference>
<keyword evidence="6" id="KW-1185">Reference proteome</keyword>
<evidence type="ECO:0000256" key="2">
    <source>
        <dbReference type="SAM" id="MobiDB-lite"/>
    </source>
</evidence>